<keyword evidence="4" id="KW-0472">Membrane</keyword>
<dbReference type="AlphaFoldDB" id="A0A1T5ITC7"/>
<dbReference type="NCBIfam" id="NF045660">
    <property type="entry name" value="DiMthArgaseDdahStm"/>
    <property type="match status" value="1"/>
</dbReference>
<dbReference type="PANTHER" id="PTHR12737">
    <property type="entry name" value="DIMETHYLARGININE DIMETHYLAMINOHYDROLASE"/>
    <property type="match status" value="1"/>
</dbReference>
<name>A0A1T5ITC7_9MICO</name>
<gene>
    <name evidence="5" type="ORF">SAMN06309945_0827</name>
</gene>
<evidence type="ECO:0000313" key="6">
    <source>
        <dbReference type="Proteomes" id="UP000190857"/>
    </source>
</evidence>
<dbReference type="Proteomes" id="UP000190857">
    <property type="component" value="Unassembled WGS sequence"/>
</dbReference>
<comment type="similarity">
    <text evidence="1">Belongs to the DDAH family.</text>
</comment>
<keyword evidence="4" id="KW-1133">Transmembrane helix</keyword>
<dbReference type="GO" id="GO:0016597">
    <property type="term" value="F:amino acid binding"/>
    <property type="evidence" value="ECO:0007669"/>
    <property type="project" value="TreeGrafter"/>
</dbReference>
<feature type="transmembrane region" description="Helical" evidence="4">
    <location>
        <begin position="108"/>
        <end position="133"/>
    </location>
</feature>
<evidence type="ECO:0000256" key="2">
    <source>
        <dbReference type="ARBA" id="ARBA00022801"/>
    </source>
</evidence>
<keyword evidence="6" id="KW-1185">Reference proteome</keyword>
<dbReference type="GO" id="GO:0000052">
    <property type="term" value="P:citrulline metabolic process"/>
    <property type="evidence" value="ECO:0007669"/>
    <property type="project" value="TreeGrafter"/>
</dbReference>
<dbReference type="STRING" id="123320.SAMN06309945_0827"/>
<keyword evidence="2" id="KW-0378">Hydrolase</keyword>
<dbReference type="GO" id="GO:0006525">
    <property type="term" value="P:arginine metabolic process"/>
    <property type="evidence" value="ECO:0007669"/>
    <property type="project" value="TreeGrafter"/>
</dbReference>
<protein>
    <submittedName>
        <fullName evidence="5">Dimethylargininase</fullName>
    </submittedName>
</protein>
<dbReference type="SUPFAM" id="SSF55909">
    <property type="entry name" value="Pentein"/>
    <property type="match status" value="1"/>
</dbReference>
<dbReference type="GO" id="GO:0016403">
    <property type="term" value="F:dimethylargininase activity"/>
    <property type="evidence" value="ECO:0007669"/>
    <property type="project" value="TreeGrafter"/>
</dbReference>
<evidence type="ECO:0000256" key="1">
    <source>
        <dbReference type="ARBA" id="ARBA00008532"/>
    </source>
</evidence>
<evidence type="ECO:0000256" key="3">
    <source>
        <dbReference type="PIRSR" id="PIRSR633199-1"/>
    </source>
</evidence>
<dbReference type="InterPro" id="IPR033199">
    <property type="entry name" value="DDAH-like"/>
</dbReference>
<dbReference type="EMBL" id="FUZP01000001">
    <property type="protein sequence ID" value="SKC42362.1"/>
    <property type="molecule type" value="Genomic_DNA"/>
</dbReference>
<feature type="active site" description="Nucleophile" evidence="3">
    <location>
        <position position="397"/>
    </location>
</feature>
<dbReference type="OrthoDB" id="3196313at2"/>
<evidence type="ECO:0000313" key="5">
    <source>
        <dbReference type="EMBL" id="SKC42362.1"/>
    </source>
</evidence>
<organism evidence="5 6">
    <name type="scientific">Okibacterium fritillariae</name>
    <dbReference type="NCBI Taxonomy" id="123320"/>
    <lineage>
        <taxon>Bacteria</taxon>
        <taxon>Bacillati</taxon>
        <taxon>Actinomycetota</taxon>
        <taxon>Actinomycetes</taxon>
        <taxon>Micrococcales</taxon>
        <taxon>Microbacteriaceae</taxon>
        <taxon>Okibacterium</taxon>
    </lineage>
</organism>
<dbReference type="Pfam" id="PF02274">
    <property type="entry name" value="ADI"/>
    <property type="match status" value="1"/>
</dbReference>
<proteinExistence type="inferred from homology"/>
<dbReference type="PANTHER" id="PTHR12737:SF9">
    <property type="entry name" value="DIMETHYLARGININASE"/>
    <property type="match status" value="1"/>
</dbReference>
<dbReference type="GO" id="GO:0045429">
    <property type="term" value="P:positive regulation of nitric oxide biosynthetic process"/>
    <property type="evidence" value="ECO:0007669"/>
    <property type="project" value="TreeGrafter"/>
</dbReference>
<dbReference type="RefSeq" id="WP_079726990.1">
    <property type="nucleotide sequence ID" value="NZ_FUZP01000001.1"/>
</dbReference>
<reference evidence="5 6" key="1">
    <citation type="submission" date="2017-02" db="EMBL/GenBank/DDBJ databases">
        <authorList>
            <person name="Peterson S.W."/>
        </authorList>
    </citation>
    <scope>NUCLEOTIDE SEQUENCE [LARGE SCALE GENOMIC DNA]</scope>
    <source>
        <strain evidence="5 6">VKM Ac-2059</strain>
    </source>
</reference>
<dbReference type="Gene3D" id="3.75.10.10">
    <property type="entry name" value="L-arginine/glycine Amidinotransferase, Chain A"/>
    <property type="match status" value="1"/>
</dbReference>
<sequence>MSVTWGRRLVASLLAALTVAVGVHVATVFAFFFSNQFTSAIIGSANSYFSIASLIGFVIIFALALAGGLRVWFTAVPAGLVAGIIAGIIGLLIPILQGGQVLDGSVVAYLFGTLLGVNTIFILLYIVFAATLGRLVYNAVLRRGASARANDRRIAIVRMPASTYDDGVVTHLERVPVDADKVDEQWDAYVKAFEANGWTTSELPFADGLPDSVFVEDVVALFGDLAVITRPALESRAPEVEGIEANLRDFGLRVQRIEAPGTLEGGDILTVGDTVYVGRSDRTNAEGVRQLRALLAPLGYVVVAVPVTKVLHLKTAVTALPDGTVIGYEPLVDDVRLFDRFRAVPEPEGSAVVVLSDDTVLLSAAAPQTAALIEDLGFTVVRVDISEFEKREGCVTCLSVRVR</sequence>
<evidence type="ECO:0000256" key="4">
    <source>
        <dbReference type="SAM" id="Phobius"/>
    </source>
</evidence>
<feature type="transmembrane region" description="Helical" evidence="4">
    <location>
        <begin position="72"/>
        <end position="96"/>
    </location>
</feature>
<feature type="transmembrane region" description="Helical" evidence="4">
    <location>
        <begin position="46"/>
        <end position="65"/>
    </location>
</feature>
<accession>A0A1T5ITC7</accession>
<feature type="active site" description="Proton donor" evidence="3">
    <location>
        <position position="312"/>
    </location>
</feature>
<keyword evidence="4" id="KW-0812">Transmembrane</keyword>